<dbReference type="Ensembl" id="ENSACIT00000013030.1">
    <property type="protein sequence ID" value="ENSACIP00000012676.1"/>
    <property type="gene ID" value="ENSACIG00000009897.1"/>
</dbReference>
<dbReference type="STRING" id="61819.ENSACIP00000012676"/>
<dbReference type="InterPro" id="IPR001089">
    <property type="entry name" value="Chemokine_CXC"/>
</dbReference>
<evidence type="ECO:0000313" key="6">
    <source>
        <dbReference type="Ensembl" id="ENSACIP00000012676.1"/>
    </source>
</evidence>
<keyword evidence="7" id="KW-1185">Reference proteome</keyword>
<dbReference type="SMART" id="SM00199">
    <property type="entry name" value="SCY"/>
    <property type="match status" value="1"/>
</dbReference>
<keyword evidence="4" id="KW-0964">Secreted</keyword>
<dbReference type="GO" id="GO:0006952">
    <property type="term" value="P:defense response"/>
    <property type="evidence" value="ECO:0007669"/>
    <property type="project" value="InterPro"/>
</dbReference>
<dbReference type="InterPro" id="IPR036048">
    <property type="entry name" value="Interleukin_8-like_sf"/>
</dbReference>
<evidence type="ECO:0000259" key="5">
    <source>
        <dbReference type="SMART" id="SM00199"/>
    </source>
</evidence>
<comment type="subcellular location">
    <subcellularLocation>
        <location evidence="1">Secreted</location>
    </subcellularLocation>
</comment>
<dbReference type="GO" id="GO:0005615">
    <property type="term" value="C:extracellular space"/>
    <property type="evidence" value="ECO:0007669"/>
    <property type="project" value="UniProtKB-KW"/>
</dbReference>
<dbReference type="PANTHER" id="PTHR12015">
    <property type="entry name" value="SMALL INDUCIBLE CYTOKINE A"/>
    <property type="match status" value="1"/>
</dbReference>
<protein>
    <recommendedName>
        <fullName evidence="5">Chemokine interleukin-8-like domain-containing protein</fullName>
    </recommendedName>
</protein>
<dbReference type="CDD" id="cd00273">
    <property type="entry name" value="Chemokine_CXC"/>
    <property type="match status" value="1"/>
</dbReference>
<dbReference type="PANTHER" id="PTHR12015:SF198">
    <property type="entry name" value="PLATELET BASIC PROTEIN"/>
    <property type="match status" value="1"/>
</dbReference>
<dbReference type="Proteomes" id="UP000261340">
    <property type="component" value="Unplaced"/>
</dbReference>
<dbReference type="GO" id="GO:0008009">
    <property type="term" value="F:chemokine activity"/>
    <property type="evidence" value="ECO:0007669"/>
    <property type="project" value="InterPro"/>
</dbReference>
<reference evidence="6" key="1">
    <citation type="submission" date="2025-08" db="UniProtKB">
        <authorList>
            <consortium name="Ensembl"/>
        </authorList>
    </citation>
    <scope>IDENTIFICATION</scope>
</reference>
<reference evidence="6" key="2">
    <citation type="submission" date="2025-09" db="UniProtKB">
        <authorList>
            <consortium name="Ensembl"/>
        </authorList>
    </citation>
    <scope>IDENTIFICATION</scope>
</reference>
<dbReference type="OMA" id="ICCFHRN"/>
<evidence type="ECO:0000256" key="4">
    <source>
        <dbReference type="ARBA" id="ARBA00022525"/>
    </source>
</evidence>
<dbReference type="GO" id="GO:0006955">
    <property type="term" value="P:immune response"/>
    <property type="evidence" value="ECO:0007669"/>
    <property type="project" value="InterPro"/>
</dbReference>
<dbReference type="InterPro" id="IPR033899">
    <property type="entry name" value="CXC_Chemokine_domain"/>
</dbReference>
<evidence type="ECO:0000256" key="1">
    <source>
        <dbReference type="ARBA" id="ARBA00004613"/>
    </source>
</evidence>
<dbReference type="SUPFAM" id="SSF54117">
    <property type="entry name" value="Interleukin 8-like chemokines"/>
    <property type="match status" value="1"/>
</dbReference>
<evidence type="ECO:0000256" key="2">
    <source>
        <dbReference type="ARBA" id="ARBA00010665"/>
    </source>
</evidence>
<dbReference type="PRINTS" id="PR00437">
    <property type="entry name" value="SMALLCYTKCXC"/>
</dbReference>
<dbReference type="PRINTS" id="PR00436">
    <property type="entry name" value="INTERLEUKIN8"/>
</dbReference>
<dbReference type="InterPro" id="IPR001811">
    <property type="entry name" value="Chemokine_IL8-like_dom"/>
</dbReference>
<dbReference type="Pfam" id="PF00048">
    <property type="entry name" value="IL8"/>
    <property type="match status" value="1"/>
</dbReference>
<sequence length="107" mass="12059">MKTSLAIQCIVLLACMLINITYHFQLFPVIPKCRCLTTSKPVNPSLITGVQEFGPRPYCNKRQVIVTLKDGTERCLDPEAKFTKAVLRRINVNQNGEHTLSSTELCH</sequence>
<dbReference type="PROSITE" id="PS51257">
    <property type="entry name" value="PROKAR_LIPOPROTEIN"/>
    <property type="match status" value="1"/>
</dbReference>
<organism evidence="6 7">
    <name type="scientific">Amphilophus citrinellus</name>
    <name type="common">Midas cichlid</name>
    <name type="synonym">Cichlasoma citrinellum</name>
    <dbReference type="NCBI Taxonomy" id="61819"/>
    <lineage>
        <taxon>Eukaryota</taxon>
        <taxon>Metazoa</taxon>
        <taxon>Chordata</taxon>
        <taxon>Craniata</taxon>
        <taxon>Vertebrata</taxon>
        <taxon>Euteleostomi</taxon>
        <taxon>Actinopterygii</taxon>
        <taxon>Neopterygii</taxon>
        <taxon>Teleostei</taxon>
        <taxon>Neoteleostei</taxon>
        <taxon>Acanthomorphata</taxon>
        <taxon>Ovalentaria</taxon>
        <taxon>Cichlomorphae</taxon>
        <taxon>Cichliformes</taxon>
        <taxon>Cichlidae</taxon>
        <taxon>New World cichlids</taxon>
        <taxon>Cichlasomatinae</taxon>
        <taxon>Heroini</taxon>
        <taxon>Amphilophus</taxon>
    </lineage>
</organism>
<name>A0A3Q0RPW8_AMPCI</name>
<dbReference type="Gene3D" id="2.40.50.40">
    <property type="match status" value="1"/>
</dbReference>
<dbReference type="GeneTree" id="ENSGT01030000234847"/>
<comment type="similarity">
    <text evidence="2">Belongs to the intercrine alpha (chemokine CxC) family.</text>
</comment>
<accession>A0A3Q0RPW8</accession>
<evidence type="ECO:0000313" key="7">
    <source>
        <dbReference type="Proteomes" id="UP000261340"/>
    </source>
</evidence>
<keyword evidence="3" id="KW-0202">Cytokine</keyword>
<dbReference type="AlphaFoldDB" id="A0A3Q0RPW8"/>
<feature type="domain" description="Chemokine interleukin-8-like" evidence="5">
    <location>
        <begin position="30"/>
        <end position="90"/>
    </location>
</feature>
<evidence type="ECO:0000256" key="3">
    <source>
        <dbReference type="ARBA" id="ARBA00022514"/>
    </source>
</evidence>
<dbReference type="InterPro" id="IPR039809">
    <property type="entry name" value="Chemokine_b/g/d"/>
</dbReference>
<proteinExistence type="inferred from homology"/>